<evidence type="ECO:0000256" key="2">
    <source>
        <dbReference type="SAM" id="Phobius"/>
    </source>
</evidence>
<name>Q7UV33_RHOBA</name>
<gene>
    <name evidence="3" type="ordered locus">RB2910</name>
</gene>
<organism evidence="3 4">
    <name type="scientific">Rhodopirellula baltica (strain DSM 10527 / NCIMB 13988 / SH1)</name>
    <dbReference type="NCBI Taxonomy" id="243090"/>
    <lineage>
        <taxon>Bacteria</taxon>
        <taxon>Pseudomonadati</taxon>
        <taxon>Planctomycetota</taxon>
        <taxon>Planctomycetia</taxon>
        <taxon>Pirellulales</taxon>
        <taxon>Pirellulaceae</taxon>
        <taxon>Rhodopirellula</taxon>
    </lineage>
</organism>
<dbReference type="HOGENOM" id="CLU_2289423_0_0_0"/>
<reference evidence="3 4" key="1">
    <citation type="journal article" date="2003" name="Proc. Natl. Acad. Sci. U.S.A.">
        <title>Complete genome sequence of the marine planctomycete Pirellula sp. strain 1.</title>
        <authorList>
            <person name="Gloeckner F.O."/>
            <person name="Kube M."/>
            <person name="Bauer M."/>
            <person name="Teeling H."/>
            <person name="Lombardot T."/>
            <person name="Ludwig W."/>
            <person name="Gade D."/>
            <person name="Beck A."/>
            <person name="Borzym K."/>
            <person name="Heitmann K."/>
            <person name="Rabus R."/>
            <person name="Schlesner H."/>
            <person name="Amann R."/>
            <person name="Reinhardt R."/>
        </authorList>
    </citation>
    <scope>NUCLEOTIDE SEQUENCE [LARGE SCALE GENOMIC DNA]</scope>
    <source>
        <strain evidence="4">DSM 10527 / NCIMB 13988 / SH1</strain>
    </source>
</reference>
<dbReference type="InParanoid" id="Q7UV33"/>
<keyword evidence="2" id="KW-1133">Transmembrane helix</keyword>
<dbReference type="EnsemblBacteria" id="CAD72894">
    <property type="protein sequence ID" value="CAD72894"/>
    <property type="gene ID" value="RB2910"/>
</dbReference>
<feature type="region of interest" description="Disordered" evidence="1">
    <location>
        <begin position="29"/>
        <end position="53"/>
    </location>
</feature>
<accession>Q7UV33</accession>
<evidence type="ECO:0000313" key="4">
    <source>
        <dbReference type="Proteomes" id="UP000001025"/>
    </source>
</evidence>
<keyword evidence="2" id="KW-0472">Membrane</keyword>
<dbReference type="Proteomes" id="UP000001025">
    <property type="component" value="Chromosome"/>
</dbReference>
<sequence>MGMGLRLRVGFVGEFDGLGSPSYGDVVTSNLPRMGPSSVARGGSPETGGEKQKVAPDGAFLRIGLVFAFAYAVGSVGVFDGLGSPSYGRRIGSWITLRAAW</sequence>
<keyword evidence="2" id="KW-0812">Transmembrane</keyword>
<keyword evidence="4" id="KW-1185">Reference proteome</keyword>
<protein>
    <submittedName>
        <fullName evidence="3">Uncharacterized protein</fullName>
    </submittedName>
</protein>
<dbReference type="STRING" id="243090.RB2910"/>
<dbReference type="EMBL" id="BX294137">
    <property type="protein sequence ID" value="CAD72894.1"/>
    <property type="molecule type" value="Genomic_DNA"/>
</dbReference>
<feature type="transmembrane region" description="Helical" evidence="2">
    <location>
        <begin position="59"/>
        <end position="79"/>
    </location>
</feature>
<dbReference type="KEGG" id="rba:RB2910"/>
<evidence type="ECO:0000313" key="3">
    <source>
        <dbReference type="EMBL" id="CAD72894.1"/>
    </source>
</evidence>
<proteinExistence type="predicted"/>
<evidence type="ECO:0000256" key="1">
    <source>
        <dbReference type="SAM" id="MobiDB-lite"/>
    </source>
</evidence>
<dbReference type="AlphaFoldDB" id="Q7UV33"/>